<evidence type="ECO:0000256" key="4">
    <source>
        <dbReference type="ARBA" id="ARBA00022741"/>
    </source>
</evidence>
<dbReference type="GO" id="GO:1990625">
    <property type="term" value="P:negative regulation of cytoplasmic translational initiation in response to stress"/>
    <property type="evidence" value="ECO:0007669"/>
    <property type="project" value="TreeGrafter"/>
</dbReference>
<protein>
    <recommendedName>
        <fullName evidence="1">non-specific serine/threonine protein kinase</fullName>
        <ecNumber evidence="1">2.7.11.1</ecNumber>
    </recommendedName>
</protein>
<reference evidence="16" key="1">
    <citation type="submission" date="2022-03" db="EMBL/GenBank/DDBJ databases">
        <authorList>
            <person name="Sayadi A."/>
        </authorList>
    </citation>
    <scope>NUCLEOTIDE SEQUENCE</scope>
</reference>
<dbReference type="Gene3D" id="3.30.930.10">
    <property type="entry name" value="Bira Bifunctional Protein, Domain 2"/>
    <property type="match status" value="1"/>
</dbReference>
<evidence type="ECO:0000256" key="7">
    <source>
        <dbReference type="ARBA" id="ARBA00037982"/>
    </source>
</evidence>
<evidence type="ECO:0000256" key="9">
    <source>
        <dbReference type="ARBA" id="ARBA00048679"/>
    </source>
</evidence>
<evidence type="ECO:0000259" key="15">
    <source>
        <dbReference type="PROSITE" id="PS50908"/>
    </source>
</evidence>
<keyword evidence="2" id="KW-0723">Serine/threonine-protein kinase</keyword>
<feature type="active site" description="Proton acceptor" evidence="10">
    <location>
        <position position="757"/>
    </location>
</feature>
<dbReference type="Gene3D" id="3.10.110.10">
    <property type="entry name" value="Ubiquitin Conjugating Enzyme"/>
    <property type="match status" value="1"/>
</dbReference>
<dbReference type="Pfam" id="PF00069">
    <property type="entry name" value="Pkinase"/>
    <property type="match status" value="3"/>
</dbReference>
<comment type="similarity">
    <text evidence="7">Belongs to the protein kinase superfamily. Ser/Thr protein kinase family. GCN2 subfamily.</text>
</comment>
<dbReference type="GO" id="GO:0000077">
    <property type="term" value="P:DNA damage checkpoint signaling"/>
    <property type="evidence" value="ECO:0007669"/>
    <property type="project" value="InterPro"/>
</dbReference>
<dbReference type="Pfam" id="PF05773">
    <property type="entry name" value="RWD"/>
    <property type="match status" value="1"/>
</dbReference>
<feature type="binding site" evidence="11">
    <location>
        <begin position="518"/>
        <end position="526"/>
    </location>
    <ligand>
        <name>ATP</name>
        <dbReference type="ChEBI" id="CHEBI:30616"/>
    </ligand>
</feature>
<dbReference type="PROSITE" id="PS50908">
    <property type="entry name" value="RWD"/>
    <property type="match status" value="1"/>
</dbReference>
<sequence>MSSGDSIEARQNNEFEALQAIYGFDLKDLRKKAAWNKWTPMNLSLSLKPQQGSVGTHEIYATIDLHIVCDACYPENCPRIYLENSKGLSQTTVAELQVLLEQKSKELEGEEMIFQLAQCVEEFLHTHNKPTSKSFYDEMLKRQKEKEERDLQARQIEQDLKRQYMIEEVQRRQEILKSEIRQRRENIRQNSENDDDFDTRRPNSSADSCDEPNCDHKGIVLMDFSNREIQRGSCIRHSSRNHISFSGIDTESGDLVIVDEWNIPVGNKDFTYMQRQISSIEQEMNYLTRLRHRNLVKYYNIKYYFEGDVLKVFALREFVYGSNCSSLFLSPNVKVDLDQLKYIAKGTLIALDYLHRNNVVHKDIRDSCIYLSDSGHIKISNYSIHRRLYDLLSQTHNNYSKKTDILKFGELLLSLLQGNVISDLNVEVPTSLQSDLYDFLTRCLSKEESTRSTAAQLLNHVFFQNKRVVQFTPKQGNEEVEVQRNTSPEIVLNELQSLSQMSSGQSRINNEFEFLQHLGKGAYGDVIKVRNKLDGGYYAIKRIQLNPKNKSLNKKIVREVKLLSRLNHENVVRYYNSWIETTTIKEEICTSTETSTCSTNDRVPVIIRKDEFTIDDNIEALAPSIKNVEVSITYDGKSQAAFDSSSDNSTDDEEEWGVVFNEDSDYDIEFEHNTGSESKSSSSSVDNKDSEAVDITSPEIVKQIDFMYIQMEFCEKSTLRTAIDDNLYLNEDRMWRLFREIVEGLAHIHQQGMIHRDLKPVNIFLDSEDHVKIGDFGLATTNIKSKQFELSKSAMEMEKENNFDESRTGNIGTALYAAPEISTSCKVVYNQKVDIYSLGIILFEMCYKPLTTSMERIKILTKSRLPEIVLPEEFANKKNERQVFLIKWLLNHDISKRPTSQELLLSEHIPPPVLEERELQELVRHTLNNTQLKGYKYLIASCFEQPVTPVQDITYDKDPFALTISKPVQIYDYVRGICEKIFKQHGGQNLSTPLLMPKSKFYDHLDSCVKLMTHSGGIVTLPYDLRVPFARYVAWNAISLLRRYSIERVYREKKVFGFQPRELYECAFDIVSPTSGTLMSDAELLYIGFEIINELPVVKNKHFVIRLNHTALITAILLHFGIKDKHQEVFKMISDVKEGKVSKYNMQNYLISFGLPDNSIHLLINLLNSELEISKCVSHFQMITKKKQSEASQLARQALQDLKLMYQNAVAYGVTFEMVVSPGLVYNIQQYSGLIFQFVCEMKKKNRHNTMEVLAAGGRYDAMISYYRILVEQANMLNKGVQQSAVGISFSLDKLVQAIQKEQSDDLPKMDPVDVVVCSVGLKQMVKEKTKILRSLWLAGIKCFLIESTNIEEIQEQLIELKVSHVIILKENDHGTVRVRSWERDRFQEKTFNTTELIENMHKILKNWNDIVQEGNNTALVKSDSRVSNSERYEQEVNVYVDYLFVTAEKLSSNARKRYENQIRSQLDGLFKKLRGYVVIVGLSLDQTIVKWLASFLDFDSEYNFQKSVETVIERHPRHKKYLNDICDEIYKQKISRTDPTLVLYSLCDYCYKVVL</sequence>
<dbReference type="PANTHER" id="PTHR11042">
    <property type="entry name" value="EUKARYOTIC TRANSLATION INITIATION FACTOR 2-ALPHA KINASE EIF2-ALPHA KINASE -RELATED"/>
    <property type="match status" value="1"/>
</dbReference>
<evidence type="ECO:0000313" key="16">
    <source>
        <dbReference type="EMBL" id="CAH1982225.1"/>
    </source>
</evidence>
<dbReference type="InterPro" id="IPR041715">
    <property type="entry name" value="HisRS-like_core"/>
</dbReference>
<evidence type="ECO:0000256" key="12">
    <source>
        <dbReference type="PROSITE-ProRule" id="PRU10141"/>
    </source>
</evidence>
<dbReference type="InterPro" id="IPR017441">
    <property type="entry name" value="Protein_kinase_ATP_BS"/>
</dbReference>
<feature type="region of interest" description="Disordered" evidence="13">
    <location>
        <begin position="186"/>
        <end position="212"/>
    </location>
</feature>
<dbReference type="Pfam" id="PF13393">
    <property type="entry name" value="tRNA-synt_His"/>
    <property type="match status" value="1"/>
</dbReference>
<keyword evidence="5" id="KW-0418">Kinase</keyword>
<evidence type="ECO:0000256" key="5">
    <source>
        <dbReference type="ARBA" id="ARBA00022777"/>
    </source>
</evidence>
<dbReference type="CDD" id="cd23823">
    <property type="entry name" value="RWD_GCN2"/>
    <property type="match status" value="1"/>
</dbReference>
<dbReference type="GO" id="GO:0005524">
    <property type="term" value="F:ATP binding"/>
    <property type="evidence" value="ECO:0007669"/>
    <property type="project" value="UniProtKB-UniRule"/>
</dbReference>
<feature type="domain" description="RWD" evidence="15">
    <location>
        <begin position="13"/>
        <end position="127"/>
    </location>
</feature>
<dbReference type="InterPro" id="IPR000719">
    <property type="entry name" value="Prot_kinase_dom"/>
</dbReference>
<evidence type="ECO:0000259" key="14">
    <source>
        <dbReference type="PROSITE" id="PS50011"/>
    </source>
</evidence>
<feature type="domain" description="Protein kinase" evidence="14">
    <location>
        <begin position="229"/>
        <end position="463"/>
    </location>
</feature>
<dbReference type="GO" id="GO:0005634">
    <property type="term" value="C:nucleus"/>
    <property type="evidence" value="ECO:0007669"/>
    <property type="project" value="TreeGrafter"/>
</dbReference>
<keyword evidence="3" id="KW-0808">Transferase</keyword>
<dbReference type="Gene3D" id="3.30.200.20">
    <property type="entry name" value="Phosphorylase Kinase, domain 1"/>
    <property type="match status" value="1"/>
</dbReference>
<dbReference type="InterPro" id="IPR008271">
    <property type="entry name" value="Ser/Thr_kinase_AS"/>
</dbReference>
<feature type="binding site" evidence="11 12">
    <location>
        <position position="541"/>
    </location>
    <ligand>
        <name>ATP</name>
        <dbReference type="ChEBI" id="CHEBI:30616"/>
    </ligand>
</feature>
<dbReference type="SMART" id="SM00220">
    <property type="entry name" value="S_TKc"/>
    <property type="match status" value="1"/>
</dbReference>
<keyword evidence="17" id="KW-1185">Reference proteome</keyword>
<dbReference type="InterPro" id="IPR036621">
    <property type="entry name" value="Anticodon-bd_dom_sf"/>
</dbReference>
<dbReference type="Gene3D" id="3.40.50.800">
    <property type="entry name" value="Anticodon-binding domain"/>
    <property type="match status" value="1"/>
</dbReference>
<dbReference type="FunFam" id="3.10.110.10:FF:000057">
    <property type="entry name" value="eukaryotic translation initiation factor 2-alpha kinase 4"/>
    <property type="match status" value="1"/>
</dbReference>
<evidence type="ECO:0000313" key="17">
    <source>
        <dbReference type="Proteomes" id="UP001152888"/>
    </source>
</evidence>
<dbReference type="PROSITE" id="PS00108">
    <property type="entry name" value="PROTEIN_KINASE_ST"/>
    <property type="match status" value="1"/>
</dbReference>
<dbReference type="InterPro" id="IPR016255">
    <property type="entry name" value="Gcn2"/>
</dbReference>
<dbReference type="SUPFAM" id="SSF55681">
    <property type="entry name" value="Class II aaRS and biotin synthetases"/>
    <property type="match status" value="1"/>
</dbReference>
<dbReference type="PROSITE" id="PS00107">
    <property type="entry name" value="PROTEIN_KINASE_ATP"/>
    <property type="match status" value="1"/>
</dbReference>
<comment type="caution">
    <text evidence="16">The sequence shown here is derived from an EMBL/GenBank/DDBJ whole genome shotgun (WGS) entry which is preliminary data.</text>
</comment>
<comment type="catalytic activity">
    <reaction evidence="8">
        <text>L-threonyl-[protein] + ATP = O-phospho-L-threonyl-[protein] + ADP + H(+)</text>
        <dbReference type="Rhea" id="RHEA:46608"/>
        <dbReference type="Rhea" id="RHEA-COMP:11060"/>
        <dbReference type="Rhea" id="RHEA-COMP:11605"/>
        <dbReference type="ChEBI" id="CHEBI:15378"/>
        <dbReference type="ChEBI" id="CHEBI:30013"/>
        <dbReference type="ChEBI" id="CHEBI:30616"/>
        <dbReference type="ChEBI" id="CHEBI:61977"/>
        <dbReference type="ChEBI" id="CHEBI:456216"/>
        <dbReference type="EC" id="2.7.11.1"/>
    </reaction>
</comment>
<dbReference type="GO" id="GO:0005829">
    <property type="term" value="C:cytosol"/>
    <property type="evidence" value="ECO:0007669"/>
    <property type="project" value="TreeGrafter"/>
</dbReference>
<dbReference type="InterPro" id="IPR050339">
    <property type="entry name" value="CC_SR_Kinase"/>
</dbReference>
<dbReference type="InterPro" id="IPR011009">
    <property type="entry name" value="Kinase-like_dom_sf"/>
</dbReference>
<comment type="catalytic activity">
    <reaction evidence="9">
        <text>L-seryl-[protein] + ATP = O-phospho-L-seryl-[protein] + ADP + H(+)</text>
        <dbReference type="Rhea" id="RHEA:17989"/>
        <dbReference type="Rhea" id="RHEA-COMP:9863"/>
        <dbReference type="Rhea" id="RHEA-COMP:11604"/>
        <dbReference type="ChEBI" id="CHEBI:15378"/>
        <dbReference type="ChEBI" id="CHEBI:29999"/>
        <dbReference type="ChEBI" id="CHEBI:30616"/>
        <dbReference type="ChEBI" id="CHEBI:83421"/>
        <dbReference type="ChEBI" id="CHEBI:456216"/>
        <dbReference type="EC" id="2.7.11.1"/>
    </reaction>
</comment>
<dbReference type="CDD" id="cd14046">
    <property type="entry name" value="STKc_EIF2AK4_GCN2_rpt2"/>
    <property type="match status" value="1"/>
</dbReference>
<keyword evidence="6 11" id="KW-0067">ATP-binding</keyword>
<evidence type="ECO:0000256" key="11">
    <source>
        <dbReference type="PIRSR" id="PIRSR000660-2"/>
    </source>
</evidence>
<dbReference type="InterPro" id="IPR045864">
    <property type="entry name" value="aa-tRNA-synth_II/BPL/LPL"/>
</dbReference>
<dbReference type="Gene3D" id="1.10.510.10">
    <property type="entry name" value="Transferase(Phosphotransferase) domain 1"/>
    <property type="match status" value="2"/>
</dbReference>
<feature type="compositionally biased region" description="Low complexity" evidence="13">
    <location>
        <begin position="676"/>
        <end position="685"/>
    </location>
</feature>
<dbReference type="OrthoDB" id="6778822at2759"/>
<dbReference type="SMART" id="SM00591">
    <property type="entry name" value="RWD"/>
    <property type="match status" value="1"/>
</dbReference>
<dbReference type="EMBL" id="CAKOFQ010006917">
    <property type="protein sequence ID" value="CAH1982225.1"/>
    <property type="molecule type" value="Genomic_DNA"/>
</dbReference>
<dbReference type="SUPFAM" id="SSF54495">
    <property type="entry name" value="UBC-like"/>
    <property type="match status" value="1"/>
</dbReference>
<proteinExistence type="inferred from homology"/>
<dbReference type="SUPFAM" id="SSF56112">
    <property type="entry name" value="Protein kinase-like (PK-like)"/>
    <property type="match status" value="2"/>
</dbReference>
<gene>
    <name evidence="16" type="ORF">ACAOBT_LOCUS14894</name>
</gene>
<evidence type="ECO:0000256" key="1">
    <source>
        <dbReference type="ARBA" id="ARBA00012513"/>
    </source>
</evidence>
<dbReference type="PANTHER" id="PTHR11042:SF136">
    <property type="entry name" value="EIF-2-ALPHA KINASE GCN2"/>
    <property type="match status" value="1"/>
</dbReference>
<evidence type="ECO:0000256" key="10">
    <source>
        <dbReference type="PIRSR" id="PIRSR000660-1"/>
    </source>
</evidence>
<dbReference type="Proteomes" id="UP001152888">
    <property type="component" value="Unassembled WGS sequence"/>
</dbReference>
<dbReference type="EC" id="2.7.11.1" evidence="1"/>
<evidence type="ECO:0000256" key="13">
    <source>
        <dbReference type="SAM" id="MobiDB-lite"/>
    </source>
</evidence>
<evidence type="ECO:0000256" key="3">
    <source>
        <dbReference type="ARBA" id="ARBA00022679"/>
    </source>
</evidence>
<organism evidence="16 17">
    <name type="scientific">Acanthoscelides obtectus</name>
    <name type="common">Bean weevil</name>
    <name type="synonym">Bruchus obtectus</name>
    <dbReference type="NCBI Taxonomy" id="200917"/>
    <lineage>
        <taxon>Eukaryota</taxon>
        <taxon>Metazoa</taxon>
        <taxon>Ecdysozoa</taxon>
        <taxon>Arthropoda</taxon>
        <taxon>Hexapoda</taxon>
        <taxon>Insecta</taxon>
        <taxon>Pterygota</taxon>
        <taxon>Neoptera</taxon>
        <taxon>Endopterygota</taxon>
        <taxon>Coleoptera</taxon>
        <taxon>Polyphaga</taxon>
        <taxon>Cucujiformia</taxon>
        <taxon>Chrysomeloidea</taxon>
        <taxon>Chrysomelidae</taxon>
        <taxon>Bruchinae</taxon>
        <taxon>Bruchini</taxon>
        <taxon>Acanthoscelides</taxon>
    </lineage>
</organism>
<dbReference type="PROSITE" id="PS50011">
    <property type="entry name" value="PROTEIN_KINASE_DOM"/>
    <property type="match status" value="2"/>
</dbReference>
<evidence type="ECO:0000256" key="6">
    <source>
        <dbReference type="ARBA" id="ARBA00022840"/>
    </source>
</evidence>
<keyword evidence="4 11" id="KW-0547">Nucleotide-binding</keyword>
<dbReference type="InterPro" id="IPR016135">
    <property type="entry name" value="UBQ-conjugating_enzyme/RWD"/>
</dbReference>
<name>A0A9P0L1H2_ACAOB</name>
<evidence type="ECO:0000256" key="2">
    <source>
        <dbReference type="ARBA" id="ARBA00022527"/>
    </source>
</evidence>
<feature type="domain" description="Protein kinase" evidence="14">
    <location>
        <begin position="512"/>
        <end position="914"/>
    </location>
</feature>
<evidence type="ECO:0000256" key="8">
    <source>
        <dbReference type="ARBA" id="ARBA00047899"/>
    </source>
</evidence>
<accession>A0A9P0L1H2</accession>
<dbReference type="GO" id="GO:0004694">
    <property type="term" value="F:eukaryotic translation initiation factor 2alpha kinase activity"/>
    <property type="evidence" value="ECO:0007669"/>
    <property type="project" value="InterPro"/>
</dbReference>
<dbReference type="InterPro" id="IPR006575">
    <property type="entry name" value="RWD_dom"/>
</dbReference>
<dbReference type="PIRSF" id="PIRSF000660">
    <property type="entry name" value="Ser/Thr_PK_GCN2"/>
    <property type="match status" value="1"/>
</dbReference>
<feature type="region of interest" description="Disordered" evidence="13">
    <location>
        <begin position="672"/>
        <end position="691"/>
    </location>
</feature>